<keyword evidence="2" id="KW-1185">Reference proteome</keyword>
<accession>A0A1G4JW53</accession>
<dbReference type="AlphaFoldDB" id="A0A1G4JW53"/>
<organism evidence="1 2">
    <name type="scientific">Lachancea dasiensis</name>
    <dbReference type="NCBI Taxonomy" id="1072105"/>
    <lineage>
        <taxon>Eukaryota</taxon>
        <taxon>Fungi</taxon>
        <taxon>Dikarya</taxon>
        <taxon>Ascomycota</taxon>
        <taxon>Saccharomycotina</taxon>
        <taxon>Saccharomycetes</taxon>
        <taxon>Saccharomycetales</taxon>
        <taxon>Saccharomycetaceae</taxon>
        <taxon>Lachancea</taxon>
    </lineage>
</organism>
<evidence type="ECO:0000313" key="2">
    <source>
        <dbReference type="Proteomes" id="UP000190274"/>
    </source>
</evidence>
<dbReference type="OrthoDB" id="429813at2759"/>
<dbReference type="Pfam" id="PF05141">
    <property type="entry name" value="DIT1_PvcA"/>
    <property type="match status" value="1"/>
</dbReference>
<dbReference type="GO" id="GO:0030476">
    <property type="term" value="P:ascospore wall assembly"/>
    <property type="evidence" value="ECO:0007669"/>
    <property type="project" value="EnsemblFungi"/>
</dbReference>
<dbReference type="GO" id="GO:0003824">
    <property type="term" value="F:catalytic activity"/>
    <property type="evidence" value="ECO:0007669"/>
    <property type="project" value="EnsemblFungi"/>
</dbReference>
<dbReference type="GO" id="GO:0005829">
    <property type="term" value="C:cytosol"/>
    <property type="evidence" value="ECO:0007669"/>
    <property type="project" value="EnsemblFungi"/>
</dbReference>
<name>A0A1G4JW53_9SACH</name>
<dbReference type="STRING" id="1266660.A0A1G4JW53"/>
<protein>
    <submittedName>
        <fullName evidence="1">LADA_0G14202g1_1</fullName>
    </submittedName>
</protein>
<dbReference type="PANTHER" id="PTHR37285">
    <property type="entry name" value="SPORE WALL MATURATION PROTEIN DIT1"/>
    <property type="match status" value="1"/>
</dbReference>
<dbReference type="Proteomes" id="UP000190274">
    <property type="component" value="Chromosome G"/>
</dbReference>
<reference evidence="2" key="1">
    <citation type="submission" date="2016-03" db="EMBL/GenBank/DDBJ databases">
        <authorList>
            <person name="Devillers H."/>
        </authorList>
    </citation>
    <scope>NUCLEOTIDE SEQUENCE [LARGE SCALE GENOMIC DNA]</scope>
</reference>
<evidence type="ECO:0000313" key="1">
    <source>
        <dbReference type="EMBL" id="SCU95201.1"/>
    </source>
</evidence>
<proteinExistence type="predicted"/>
<dbReference type="PANTHER" id="PTHR37285:SF5">
    <property type="entry name" value="SPORE WALL MATURATION PROTEIN DIT1"/>
    <property type="match status" value="1"/>
</dbReference>
<sequence length="521" mass="59739">MSKSSEETLSENPAFAYGLNDMSTFSKVLCLYTRDRESFSLYSIHDKQGSTFSDYWDEFSNHLRTAKSRKIGWLGVTEALIKCEPACKFIKTGGSAIKVTEFHKKTEEQVRGLISTIENENEFNDWLVAHILEQTRMSLDHSFIFTNRENYAGQFTDYFARNLKNTTSNDQWEAGGRDQFLQRVKYFTDRNLTIQCILPAFPCKSSNFEKVHGAAPDKGEEFALRRLISATEEVQNFYPPGMKLWIVSDGHVFSDCIGVDDDVVDDYTKSLHELYQKIVSPGTDAIGFVGLKELFFTGETMSAFDEGMVQEIDLPHYTGSRIGGDSELCRQILMKGFDTDDGRLRQQILIPGHPRLHLFRGFSRFMMEDLSHLAHFKNYSRKHFKKVVSKVAFEMIKRNDAYSNLVELIFPHHMRFSIHAHTNSGPKFGIKLISTEQCKTVKSLDGKEEPSCEDLLHIPTPWHNCVVKMENDYYLSKSKIVLDAIASGRYEGSWKAGSEGYDKDIGGHYVMKRKFRTQKQM</sequence>
<gene>
    <name evidence="1" type="ORF">LADA_0G14202G</name>
</gene>
<dbReference type="EMBL" id="LT598457">
    <property type="protein sequence ID" value="SCU95201.1"/>
    <property type="molecule type" value="Genomic_DNA"/>
</dbReference>
<dbReference type="GO" id="GO:0042764">
    <property type="term" value="C:ascospore-type prospore"/>
    <property type="evidence" value="ECO:0007669"/>
    <property type="project" value="EnsemblFungi"/>
</dbReference>
<dbReference type="InterPro" id="IPR007817">
    <property type="entry name" value="Isocyanide_synthase_DIT1"/>
</dbReference>